<dbReference type="RefSeq" id="WP_061974635.1">
    <property type="nucleotide sequence ID" value="NZ_FMAV01000004.1"/>
</dbReference>
<dbReference type="OrthoDB" id="9796999at2"/>
<proteinExistence type="predicted"/>
<accession>A0A0V8J1S9</accession>
<organism evidence="1 2">
    <name type="scientific">Fictibacillus enclensis</name>
    <dbReference type="NCBI Taxonomy" id="1017270"/>
    <lineage>
        <taxon>Bacteria</taxon>
        <taxon>Bacillati</taxon>
        <taxon>Bacillota</taxon>
        <taxon>Bacilli</taxon>
        <taxon>Bacillales</taxon>
        <taxon>Fictibacillaceae</taxon>
        <taxon>Fictibacillus</taxon>
    </lineage>
</organism>
<evidence type="ECO:0000313" key="2">
    <source>
        <dbReference type="Proteomes" id="UP000054099"/>
    </source>
</evidence>
<reference evidence="1 2" key="1">
    <citation type="journal article" date="2014" name="Antonie Van Leeuwenhoek">
        <title>Fictibacillus enclensis sp. nov., isolated from marine sediment.</title>
        <authorList>
            <person name="Dastager S.G."/>
            <person name="Mawlankar R."/>
            <person name="Srinivasan K."/>
            <person name="Tang S.K."/>
            <person name="Lee J.C."/>
            <person name="Ramana V.V."/>
            <person name="Shouche Y.S."/>
        </authorList>
    </citation>
    <scope>NUCLEOTIDE SEQUENCE [LARGE SCALE GENOMIC DNA]</scope>
    <source>
        <strain evidence="1 2">NIO-1003</strain>
    </source>
</reference>
<keyword evidence="2" id="KW-1185">Reference proteome</keyword>
<dbReference type="AlphaFoldDB" id="A0A0V8J1S9"/>
<evidence type="ECO:0000313" key="1">
    <source>
        <dbReference type="EMBL" id="KSU81042.1"/>
    </source>
</evidence>
<name>A0A0V8J1S9_9BACL</name>
<comment type="caution">
    <text evidence="1">The sequence shown here is derived from an EMBL/GenBank/DDBJ whole genome shotgun (WGS) entry which is preliminary data.</text>
</comment>
<dbReference type="EMBL" id="LNQN01000006">
    <property type="protein sequence ID" value="KSU81042.1"/>
    <property type="molecule type" value="Genomic_DNA"/>
</dbReference>
<sequence length="192" mass="22273">MAKEKLEAVWFESQQALEKWLEEHHVSSPGIRIYIAKKNSGKATPSYAEAVESALCYGWIDSRKQKYDDQTWLQRFTPRGPKSIWSKVNKEKAEELLAAGRMKSAGFRAIEMAKENGLWEKAYSPQSDKSLPVDFQKALDQRPNAKAYFEALNSQNRYAILFRLQTAKKPETRMKRMSQFLEMLEKGEKIYP</sequence>
<dbReference type="Proteomes" id="UP000054099">
    <property type="component" value="Unassembled WGS sequence"/>
</dbReference>
<dbReference type="Pfam" id="PF13376">
    <property type="entry name" value="OmdA"/>
    <property type="match status" value="1"/>
</dbReference>
<protein>
    <submittedName>
        <fullName evidence="1">Bacteriocin-protection protein</fullName>
    </submittedName>
</protein>
<gene>
    <name evidence="1" type="ORF">AS030_19015</name>
</gene>